<keyword evidence="3" id="KW-0812">Transmembrane</keyword>
<dbReference type="Pfam" id="PF02949">
    <property type="entry name" value="7tm_6"/>
    <property type="match status" value="1"/>
</dbReference>
<dbReference type="InterPro" id="IPR004117">
    <property type="entry name" value="7tm6_olfct_rcpt"/>
</dbReference>
<keyword evidence="7" id="KW-0675">Receptor</keyword>
<keyword evidence="4" id="KW-0552">Olfaction</keyword>
<evidence type="ECO:0000256" key="6">
    <source>
        <dbReference type="ARBA" id="ARBA00023136"/>
    </source>
</evidence>
<dbReference type="GO" id="GO:0004984">
    <property type="term" value="F:olfactory receptor activity"/>
    <property type="evidence" value="ECO:0007669"/>
    <property type="project" value="InterPro"/>
</dbReference>
<evidence type="ECO:0000313" key="9">
    <source>
        <dbReference type="Proteomes" id="UP000504635"/>
    </source>
</evidence>
<dbReference type="RefSeq" id="XP_030746459.1">
    <property type="nucleotide sequence ID" value="XM_030890599.1"/>
</dbReference>
<keyword evidence="9" id="KW-1185">Reference proteome</keyword>
<dbReference type="KEGG" id="soy:115875196"/>
<keyword evidence="6" id="KW-0472">Membrane</keyword>
<comment type="subcellular location">
    <subcellularLocation>
        <location evidence="1">Membrane</location>
        <topology evidence="1">Multi-pass membrane protein</topology>
    </subcellularLocation>
</comment>
<keyword evidence="5" id="KW-1133">Transmembrane helix</keyword>
<proteinExistence type="predicted"/>
<evidence type="ECO:0000256" key="3">
    <source>
        <dbReference type="ARBA" id="ARBA00022692"/>
    </source>
</evidence>
<dbReference type="GO" id="GO:0005549">
    <property type="term" value="F:odorant binding"/>
    <property type="evidence" value="ECO:0007669"/>
    <property type="project" value="InterPro"/>
</dbReference>
<accession>A0A6J2X6C0</accession>
<dbReference type="GO" id="GO:0007165">
    <property type="term" value="P:signal transduction"/>
    <property type="evidence" value="ECO:0007669"/>
    <property type="project" value="UniProtKB-KW"/>
</dbReference>
<evidence type="ECO:0000256" key="1">
    <source>
        <dbReference type="ARBA" id="ARBA00004141"/>
    </source>
</evidence>
<sequence length="123" mass="14500">MGGIFIICGYLAGFLILFATKQITKITGYLTLCLLYVYHFRTFEVYDSGDALESKFNEIYRTILFMPWYTWNQKNKSTYLLVLMDVQEPHKIAMSFSYALNRENLLEVLQGLYAFTNFLYQTH</sequence>
<dbReference type="InParanoid" id="A0A6J2X6C0"/>
<name>A0A6J2X6C0_SITOR</name>
<dbReference type="GeneID" id="115875196"/>
<protein>
    <submittedName>
        <fullName evidence="10">Uncharacterized protein LOC115875196</fullName>
    </submittedName>
</protein>
<evidence type="ECO:0000256" key="4">
    <source>
        <dbReference type="ARBA" id="ARBA00022725"/>
    </source>
</evidence>
<keyword evidence="8" id="KW-0807">Transducer</keyword>
<dbReference type="AlphaFoldDB" id="A0A6J2X6C0"/>
<dbReference type="Proteomes" id="UP000504635">
    <property type="component" value="Unplaced"/>
</dbReference>
<evidence type="ECO:0000256" key="7">
    <source>
        <dbReference type="ARBA" id="ARBA00023170"/>
    </source>
</evidence>
<evidence type="ECO:0000313" key="10">
    <source>
        <dbReference type="RefSeq" id="XP_030746459.1"/>
    </source>
</evidence>
<evidence type="ECO:0000256" key="2">
    <source>
        <dbReference type="ARBA" id="ARBA00022606"/>
    </source>
</evidence>
<organism evidence="9 10">
    <name type="scientific">Sitophilus oryzae</name>
    <name type="common">Rice weevil</name>
    <name type="synonym">Curculio oryzae</name>
    <dbReference type="NCBI Taxonomy" id="7048"/>
    <lineage>
        <taxon>Eukaryota</taxon>
        <taxon>Metazoa</taxon>
        <taxon>Ecdysozoa</taxon>
        <taxon>Arthropoda</taxon>
        <taxon>Hexapoda</taxon>
        <taxon>Insecta</taxon>
        <taxon>Pterygota</taxon>
        <taxon>Neoptera</taxon>
        <taxon>Endopterygota</taxon>
        <taxon>Coleoptera</taxon>
        <taxon>Polyphaga</taxon>
        <taxon>Cucujiformia</taxon>
        <taxon>Curculionidae</taxon>
        <taxon>Dryophthorinae</taxon>
        <taxon>Sitophilus</taxon>
    </lineage>
</organism>
<evidence type="ECO:0000256" key="8">
    <source>
        <dbReference type="ARBA" id="ARBA00023224"/>
    </source>
</evidence>
<dbReference type="GO" id="GO:0016020">
    <property type="term" value="C:membrane"/>
    <property type="evidence" value="ECO:0007669"/>
    <property type="project" value="UniProtKB-SubCell"/>
</dbReference>
<dbReference type="OrthoDB" id="6728697at2759"/>
<evidence type="ECO:0000256" key="5">
    <source>
        <dbReference type="ARBA" id="ARBA00022989"/>
    </source>
</evidence>
<reference evidence="10" key="1">
    <citation type="submission" date="2025-08" db="UniProtKB">
        <authorList>
            <consortium name="RefSeq"/>
        </authorList>
    </citation>
    <scope>IDENTIFICATION</scope>
    <source>
        <tissue evidence="10">Gonads</tissue>
    </source>
</reference>
<gene>
    <name evidence="10" type="primary">LOC115875196</name>
</gene>
<keyword evidence="2" id="KW-0716">Sensory transduction</keyword>